<keyword evidence="2" id="KW-1185">Reference proteome</keyword>
<protein>
    <submittedName>
        <fullName evidence="1">Uncharacterized protein (TIGR03086 family)</fullName>
    </submittedName>
</protein>
<name>A0A7W8A887_9ACTN</name>
<dbReference type="NCBIfam" id="TIGR03086">
    <property type="entry name" value="TIGR03086 family metal-binding protein"/>
    <property type="match status" value="1"/>
</dbReference>
<dbReference type="InterPro" id="IPR017517">
    <property type="entry name" value="Maleyloyr_isom"/>
</dbReference>
<dbReference type="Proteomes" id="UP000568380">
    <property type="component" value="Unassembled WGS sequence"/>
</dbReference>
<dbReference type="EMBL" id="JACHIN010000007">
    <property type="protein sequence ID" value="MBB5080058.1"/>
    <property type="molecule type" value="Genomic_DNA"/>
</dbReference>
<evidence type="ECO:0000313" key="2">
    <source>
        <dbReference type="Proteomes" id="UP000568380"/>
    </source>
</evidence>
<dbReference type="InterPro" id="IPR034660">
    <property type="entry name" value="DinB/YfiT-like"/>
</dbReference>
<organism evidence="1 2">
    <name type="scientific">Nonomuraea endophytica</name>
    <dbReference type="NCBI Taxonomy" id="714136"/>
    <lineage>
        <taxon>Bacteria</taxon>
        <taxon>Bacillati</taxon>
        <taxon>Actinomycetota</taxon>
        <taxon>Actinomycetes</taxon>
        <taxon>Streptosporangiales</taxon>
        <taxon>Streptosporangiaceae</taxon>
        <taxon>Nonomuraea</taxon>
    </lineage>
</organism>
<proteinExistence type="predicted"/>
<sequence>MSAVLLERAVSYTLGSLVLVRPELLGNRTPCARWDLRALLDHMNDSLLALAEAADLGHVALRPTGCEGDPVAMLRRRACRLLGAWPTVSRCSQVAVGDAWLAREVVAGVGALEVAVHGWDVAAACGHARPVPEPLAAALLDLALAFVDDDDRPHRFHAPVRPASPACSSDRLVAFLGRSA</sequence>
<gene>
    <name evidence="1" type="ORF">HNR40_005544</name>
</gene>
<dbReference type="SUPFAM" id="SSF109854">
    <property type="entry name" value="DinB/YfiT-like putative metalloenzymes"/>
    <property type="match status" value="1"/>
</dbReference>
<reference evidence="1 2" key="1">
    <citation type="submission" date="2020-08" db="EMBL/GenBank/DDBJ databases">
        <title>Genomic Encyclopedia of Type Strains, Phase IV (KMG-IV): sequencing the most valuable type-strain genomes for metagenomic binning, comparative biology and taxonomic classification.</title>
        <authorList>
            <person name="Goeker M."/>
        </authorList>
    </citation>
    <scope>NUCLEOTIDE SEQUENCE [LARGE SCALE GENOMIC DNA]</scope>
    <source>
        <strain evidence="1 2">DSM 45385</strain>
    </source>
</reference>
<accession>A0A7W8A887</accession>
<evidence type="ECO:0000313" key="1">
    <source>
        <dbReference type="EMBL" id="MBB5080058.1"/>
    </source>
</evidence>
<comment type="caution">
    <text evidence="1">The sequence shown here is derived from an EMBL/GenBank/DDBJ whole genome shotgun (WGS) entry which is preliminary data.</text>
</comment>
<dbReference type="InterPro" id="IPR017520">
    <property type="entry name" value="CHP03086"/>
</dbReference>
<dbReference type="RefSeq" id="WP_184966150.1">
    <property type="nucleotide sequence ID" value="NZ_JACHIN010000007.1"/>
</dbReference>
<dbReference type="NCBIfam" id="TIGR03083">
    <property type="entry name" value="maleylpyruvate isomerase family mycothiol-dependent enzyme"/>
    <property type="match status" value="1"/>
</dbReference>
<dbReference type="AlphaFoldDB" id="A0A7W8A887"/>